<gene>
    <name evidence="2" type="ORF">GCM10011450_12350</name>
</gene>
<dbReference type="SUPFAM" id="SSF56801">
    <property type="entry name" value="Acetyl-CoA synthetase-like"/>
    <property type="match status" value="1"/>
</dbReference>
<dbReference type="PANTHER" id="PTHR43845:SF1">
    <property type="entry name" value="BLR5969 PROTEIN"/>
    <property type="match status" value="1"/>
</dbReference>
<reference evidence="2" key="2">
    <citation type="submission" date="2020-09" db="EMBL/GenBank/DDBJ databases">
        <authorList>
            <person name="Sun Q."/>
            <person name="Kim S."/>
        </authorList>
    </citation>
    <scope>NUCLEOTIDE SEQUENCE</scope>
    <source>
        <strain evidence="2">KCTC 23732</strain>
    </source>
</reference>
<dbReference type="EMBL" id="BMYS01000006">
    <property type="protein sequence ID" value="GGW83778.1"/>
    <property type="molecule type" value="Genomic_DNA"/>
</dbReference>
<dbReference type="InterPro" id="IPR000873">
    <property type="entry name" value="AMP-dep_synth/lig_dom"/>
</dbReference>
<dbReference type="Proteomes" id="UP000608345">
    <property type="component" value="Unassembled WGS sequence"/>
</dbReference>
<keyword evidence="3" id="KW-1185">Reference proteome</keyword>
<evidence type="ECO:0000259" key="1">
    <source>
        <dbReference type="Pfam" id="PF00501"/>
    </source>
</evidence>
<evidence type="ECO:0000313" key="2">
    <source>
        <dbReference type="EMBL" id="GGW83778.1"/>
    </source>
</evidence>
<name>A0A918MXY1_9BURK</name>
<dbReference type="GO" id="GO:0016874">
    <property type="term" value="F:ligase activity"/>
    <property type="evidence" value="ECO:0007669"/>
    <property type="project" value="UniProtKB-KW"/>
</dbReference>
<keyword evidence="2" id="KW-0436">Ligase</keyword>
<feature type="domain" description="AMP-dependent synthetase/ligase" evidence="1">
    <location>
        <begin position="146"/>
        <end position="292"/>
    </location>
</feature>
<dbReference type="InterPro" id="IPR042099">
    <property type="entry name" value="ANL_N_sf"/>
</dbReference>
<dbReference type="Gene3D" id="3.30.300.30">
    <property type="match status" value="1"/>
</dbReference>
<organism evidence="2 3">
    <name type="scientific">Advenella faeciporci</name>
    <dbReference type="NCBI Taxonomy" id="797535"/>
    <lineage>
        <taxon>Bacteria</taxon>
        <taxon>Pseudomonadati</taxon>
        <taxon>Pseudomonadota</taxon>
        <taxon>Betaproteobacteria</taxon>
        <taxon>Burkholderiales</taxon>
        <taxon>Alcaligenaceae</taxon>
    </lineage>
</organism>
<dbReference type="Pfam" id="PF00501">
    <property type="entry name" value="AMP-binding"/>
    <property type="match status" value="1"/>
</dbReference>
<dbReference type="RefSeq" id="WP_189384574.1">
    <property type="nucleotide sequence ID" value="NZ_BAABFY010000054.1"/>
</dbReference>
<dbReference type="InterPro" id="IPR045851">
    <property type="entry name" value="AMP-bd_C_sf"/>
</dbReference>
<dbReference type="Gene3D" id="3.40.50.12780">
    <property type="entry name" value="N-terminal domain of ligase-like"/>
    <property type="match status" value="1"/>
</dbReference>
<dbReference type="PANTHER" id="PTHR43845">
    <property type="entry name" value="BLR5969 PROTEIN"/>
    <property type="match status" value="1"/>
</dbReference>
<comment type="caution">
    <text evidence="2">The sequence shown here is derived from an EMBL/GenBank/DDBJ whole genome shotgun (WGS) entry which is preliminary data.</text>
</comment>
<dbReference type="AlphaFoldDB" id="A0A918MXY1"/>
<protein>
    <submittedName>
        <fullName evidence="2">Phenylacetate--CoA ligase</fullName>
    </submittedName>
</protein>
<sequence length="429" mass="46732">MSEFFDVLEHRDPDAREQALFTALPQALKTAVERAPAIADQLRGIEVGGVHNRIALAGLPVIRKSELLERQLDGRASMLGVGRQQGYEINRVFGGFSTIGWGQALRVFASPGPIFEPESARADYWRFGRALFAAGFRKGMLVYNCFSYHFTPAGSMFETGAHALGCTVFPGGIGQTEMQVQNIRDLAPDGYTGTPSFLRLILEKADAMGVALPSLKRALFSAEAFPPSLQKWFADRGIEGFQAYGTADLGLIAYETPARDGLVVAEDIILEIVRPGTNEPVPDGEVGEVVVTTLNPDYPLVRFGTGDLSAIIAGPSACGRTNKRIRGWMGRADQTTKVRGMFVHPKQVAMVARRFAQVQRARLVISGAVGHDQMSLWVEVAPGAVSDDLRQSLVDAVRDITKLRAEIVFEQPGLLPNDGKVIDDVRSYE</sequence>
<evidence type="ECO:0000313" key="3">
    <source>
        <dbReference type="Proteomes" id="UP000608345"/>
    </source>
</evidence>
<proteinExistence type="predicted"/>
<accession>A0A918MXY1</accession>
<reference evidence="2" key="1">
    <citation type="journal article" date="2014" name="Int. J. Syst. Evol. Microbiol.">
        <title>Complete genome sequence of Corynebacterium casei LMG S-19264T (=DSM 44701T), isolated from a smear-ripened cheese.</title>
        <authorList>
            <consortium name="US DOE Joint Genome Institute (JGI-PGF)"/>
            <person name="Walter F."/>
            <person name="Albersmeier A."/>
            <person name="Kalinowski J."/>
            <person name="Ruckert C."/>
        </authorList>
    </citation>
    <scope>NUCLEOTIDE SEQUENCE</scope>
    <source>
        <strain evidence="2">KCTC 23732</strain>
    </source>
</reference>